<evidence type="ECO:0000259" key="3">
    <source>
        <dbReference type="PROSITE" id="PS50003"/>
    </source>
</evidence>
<dbReference type="Gene3D" id="2.30.29.30">
    <property type="entry name" value="Pleckstrin-homology domain (PH domain)/Phosphotyrosine-binding domain (PTB)"/>
    <property type="match status" value="1"/>
</dbReference>
<dbReference type="PANTHER" id="PTHR31941:SF16">
    <property type="entry name" value="PHOSPHATIDYLINOSITOL 4,5-BISPHOSPHATE-BINDING PROTEIN SLM1-RELATED"/>
    <property type="match status" value="1"/>
</dbReference>
<dbReference type="InterPro" id="IPR027267">
    <property type="entry name" value="AH/BAR_dom_sf"/>
</dbReference>
<feature type="region of interest" description="Disordered" evidence="2">
    <location>
        <begin position="697"/>
        <end position="747"/>
    </location>
</feature>
<evidence type="ECO:0000256" key="1">
    <source>
        <dbReference type="ARBA" id="ARBA00022553"/>
    </source>
</evidence>
<keyword evidence="1" id="KW-0597">Phosphoprotein</keyword>
<dbReference type="STRING" id="86259.A0A4Z1P3F3"/>
<feature type="compositionally biased region" description="Basic residues" evidence="2">
    <location>
        <begin position="139"/>
        <end position="157"/>
    </location>
</feature>
<evidence type="ECO:0000313" key="5">
    <source>
        <dbReference type="Proteomes" id="UP000298493"/>
    </source>
</evidence>
<dbReference type="InterPro" id="IPR001849">
    <property type="entry name" value="PH_domain"/>
</dbReference>
<feature type="compositionally biased region" description="Polar residues" evidence="2">
    <location>
        <begin position="35"/>
        <end position="46"/>
    </location>
</feature>
<dbReference type="AlphaFoldDB" id="A0A4Z1P3F3"/>
<dbReference type="Pfam" id="PF20399">
    <property type="entry name" value="PH_20"/>
    <property type="match status" value="1"/>
</dbReference>
<dbReference type="PANTHER" id="PTHR31941">
    <property type="entry name" value="CYTOSKELETAL SIGNALING PROTEIN SLM1"/>
    <property type="match status" value="1"/>
</dbReference>
<dbReference type="InterPro" id="IPR046869">
    <property type="entry name" value="SLM1/RGC1-like_PH"/>
</dbReference>
<sequence>MSTRPLQDIPPPSSSHVSRGYGNATSTADFAPTVGRSNQAGSSNQAIPAAGRPSESSPLAHSFHQGGMSEFGAADERGFNTNPSLSRNASQSRPENRYSLQTPNQILSQDEDGADLQRTLSYDSSKPGTAVAGVSRSNTLRKSKGVSRKTSLKRSGSRKSTAAGSIKTMTGVSGDKEYNSVFHTPIPTSGTPTEILANRFQSWRKFLKELIAYFREIQSSYETRGKALLKISNVANNTNAPTMLMTEGGLNEANWILRDYHQKSVSEATKARDIESDVINQLSGLRADLGQKIKEIKSLSGDFKNSVDKETDHTRKAVNTYQEALAVVDTNPHAIAGKDDPFLIRLNVERQVEKQVDEENYLHRAYLNLESSGRELESIIVGEIQKAYNAYAGIMKREADAVYEAIDDLRSGPITLAKDYEWGQFVENDPHFVSPELPVRRVEDISYPGKHHPAAAEVRAGMLERKSKYLKSYAPGWYVLSPTHLHEFKSADRIYSQPPIMSLVLSEQKLGSKSQPGSSSHKFILKGKQAGGVHRGHSWVFRAESYETMLAWYDDIEALTEKTGEERNAFVRKHARNFSGNSLSRTGSDSGMEEDEADEVPFSTNASVISKQVETPPATARPQPGGRFPSDLQVSHHLQAPLSPSSGSSMADQDLTTAAGGLQGAGGFPGTDGSYDNNQGDDYVAAGASGPAKLQQFAPANPGLQSTEGAYDKNQSGDYAAAGSSGPTKLQQFAPADPAPAQGEYFPQQPAAAGLPLLATLPPVAVHHQQDASALNQQPQARYDTAPVASTVNQQPLNTRHDSNYKSWMAPAVGGAALGAGAVGTEEYWRNRRNEAEAQKEERALDSALNPLAEDTTEKMHIGSSPHAFTDNTVPTSYNNDNVATPSIIQTVPLQGVTTAKSPVGGEGSIPGAAPLSIPPASAAEALEPITGTSAIIQEPESFNDVAKEGVDVLPTGTSIHTQYDTARDGRVNAHPTGHIFPAVLRHNTDVSVSDLHVPGEFKY</sequence>
<feature type="domain" description="PH" evidence="3">
    <location>
        <begin position="456"/>
        <end position="561"/>
    </location>
</feature>
<dbReference type="InterPro" id="IPR046868">
    <property type="entry name" value="BAR_4"/>
</dbReference>
<feature type="compositionally biased region" description="Low complexity" evidence="2">
    <location>
        <begin position="731"/>
        <end position="742"/>
    </location>
</feature>
<feature type="region of interest" description="Disordered" evidence="2">
    <location>
        <begin position="1"/>
        <end position="165"/>
    </location>
</feature>
<dbReference type="PROSITE" id="PS50003">
    <property type="entry name" value="PH_DOMAIN"/>
    <property type="match status" value="1"/>
</dbReference>
<evidence type="ECO:0000256" key="2">
    <source>
        <dbReference type="SAM" id="MobiDB-lite"/>
    </source>
</evidence>
<organism evidence="4 5">
    <name type="scientific">Venturia nashicola</name>
    <dbReference type="NCBI Taxonomy" id="86259"/>
    <lineage>
        <taxon>Eukaryota</taxon>
        <taxon>Fungi</taxon>
        <taxon>Dikarya</taxon>
        <taxon>Ascomycota</taxon>
        <taxon>Pezizomycotina</taxon>
        <taxon>Dothideomycetes</taxon>
        <taxon>Pleosporomycetidae</taxon>
        <taxon>Venturiales</taxon>
        <taxon>Venturiaceae</taxon>
        <taxon>Venturia</taxon>
    </lineage>
</organism>
<feature type="compositionally biased region" description="Polar residues" evidence="2">
    <location>
        <begin position="703"/>
        <end position="717"/>
    </location>
</feature>
<name>A0A4Z1P3F3_9PEZI</name>
<feature type="region of interest" description="Disordered" evidence="2">
    <location>
        <begin position="658"/>
        <end position="682"/>
    </location>
</feature>
<dbReference type="Proteomes" id="UP000298493">
    <property type="component" value="Unassembled WGS sequence"/>
</dbReference>
<dbReference type="InterPro" id="IPR043453">
    <property type="entry name" value="Slm1_PH"/>
</dbReference>
<feature type="compositionally biased region" description="Polar residues" evidence="2">
    <location>
        <begin position="118"/>
        <end position="127"/>
    </location>
</feature>
<dbReference type="SUPFAM" id="SSF103657">
    <property type="entry name" value="BAR/IMD domain-like"/>
    <property type="match status" value="1"/>
</dbReference>
<feature type="region of interest" description="Disordered" evidence="2">
    <location>
        <begin position="579"/>
        <end position="632"/>
    </location>
</feature>
<accession>A0A4Z1P3F3</accession>
<dbReference type="CDD" id="cd13311">
    <property type="entry name" value="PH_Slm1"/>
    <property type="match status" value="1"/>
</dbReference>
<gene>
    <name evidence="4" type="ORF">E6O75_ATG09427</name>
</gene>
<dbReference type="SUPFAM" id="SSF50729">
    <property type="entry name" value="PH domain-like"/>
    <property type="match status" value="1"/>
</dbReference>
<comment type="caution">
    <text evidence="4">The sequence shown here is derived from an EMBL/GenBank/DDBJ whole genome shotgun (WGS) entry which is preliminary data.</text>
</comment>
<feature type="compositionally biased region" description="Polar residues" evidence="2">
    <location>
        <begin position="79"/>
        <end position="108"/>
    </location>
</feature>
<protein>
    <submittedName>
        <fullName evidence="4">Ph domain-containing protein</fullName>
    </submittedName>
</protein>
<dbReference type="Pfam" id="PF20400">
    <property type="entry name" value="BAR_4"/>
    <property type="match status" value="1"/>
</dbReference>
<keyword evidence="5" id="KW-1185">Reference proteome</keyword>
<dbReference type="SMART" id="SM00233">
    <property type="entry name" value="PH"/>
    <property type="match status" value="1"/>
</dbReference>
<dbReference type="InterPro" id="IPR011993">
    <property type="entry name" value="PH-like_dom_sf"/>
</dbReference>
<dbReference type="EMBL" id="SNSC02000023">
    <property type="protein sequence ID" value="TID14348.1"/>
    <property type="molecule type" value="Genomic_DNA"/>
</dbReference>
<reference evidence="4 5" key="1">
    <citation type="submission" date="2019-04" db="EMBL/GenBank/DDBJ databases">
        <title>High contiguity whole genome sequence and gene annotation resource for two Venturia nashicola isolates.</title>
        <authorList>
            <person name="Prokchorchik M."/>
            <person name="Won K."/>
            <person name="Lee Y."/>
            <person name="Choi E.D."/>
            <person name="Segonzac C."/>
            <person name="Sohn K.H."/>
        </authorList>
    </citation>
    <scope>NUCLEOTIDE SEQUENCE [LARGE SCALE GENOMIC DNA]</scope>
    <source>
        <strain evidence="4 5">PRI2</strain>
    </source>
</reference>
<dbReference type="Gene3D" id="1.20.1270.60">
    <property type="entry name" value="Arfaptin homology (AH) domain/BAR domain"/>
    <property type="match status" value="1"/>
</dbReference>
<proteinExistence type="predicted"/>
<feature type="compositionally biased region" description="Polar residues" evidence="2">
    <location>
        <begin position="579"/>
        <end position="589"/>
    </location>
</feature>
<feature type="compositionally biased region" description="Polar residues" evidence="2">
    <location>
        <begin position="602"/>
        <end position="613"/>
    </location>
</feature>
<evidence type="ECO:0000313" key="4">
    <source>
        <dbReference type="EMBL" id="TID14348.1"/>
    </source>
</evidence>
<feature type="compositionally biased region" description="Gly residues" evidence="2">
    <location>
        <begin position="661"/>
        <end position="670"/>
    </location>
</feature>